<dbReference type="Proteomes" id="UP000008386">
    <property type="component" value="Chromosome"/>
</dbReference>
<keyword evidence="4 6" id="KW-0067">ATP-binding</keyword>
<gene>
    <name evidence="6" type="ordered locus">PYCH_18940</name>
</gene>
<evidence type="ECO:0000256" key="1">
    <source>
        <dbReference type="ARBA" id="ARBA00005417"/>
    </source>
</evidence>
<evidence type="ECO:0000256" key="4">
    <source>
        <dbReference type="ARBA" id="ARBA00022840"/>
    </source>
</evidence>
<feature type="domain" description="ABC transporter" evidence="5">
    <location>
        <begin position="4"/>
        <end position="231"/>
    </location>
</feature>
<comment type="similarity">
    <text evidence="1">Belongs to the ABC transporter superfamily.</text>
</comment>
<dbReference type="OrthoDB" id="87732at2157"/>
<keyword evidence="7" id="KW-1185">Reference proteome</keyword>
<dbReference type="GO" id="GO:0016887">
    <property type="term" value="F:ATP hydrolysis activity"/>
    <property type="evidence" value="ECO:0007669"/>
    <property type="project" value="InterPro"/>
</dbReference>
<keyword evidence="3" id="KW-0547">Nucleotide-binding</keyword>
<dbReference type="PROSITE" id="PS50893">
    <property type="entry name" value="ABC_TRANSPORTER_2"/>
    <property type="match status" value="1"/>
</dbReference>
<evidence type="ECO:0000256" key="2">
    <source>
        <dbReference type="ARBA" id="ARBA00022448"/>
    </source>
</evidence>
<evidence type="ECO:0000259" key="5">
    <source>
        <dbReference type="PROSITE" id="PS50893"/>
    </source>
</evidence>
<dbReference type="SMART" id="SM00382">
    <property type="entry name" value="AAA"/>
    <property type="match status" value="1"/>
</dbReference>
<name>F8AIE5_PYRYC</name>
<dbReference type="CDD" id="cd03230">
    <property type="entry name" value="ABC_DR_subfamily_A"/>
    <property type="match status" value="1"/>
</dbReference>
<sequence length="292" mass="33530">MPTVEVYGLTKRFGSVTALEDVTFEVDGDIVGLIGPNGAGKTTLIKILTTQLKPTSGTARVLGFDVLKEPMEIKRRIALLPQEVRAHFYTLTPREYIYHYLRMRGLPRSKAKGKASEWVEKLNLYYADRPIVELSSGMVRKALLAMVLAYDAELYFLDEPTVGLDPSARFELWDVLREKSENATIFLTSHYVDEISRVCDEVMLLRRRVLLKGKPEEIARLYLPHFRKKVVLFESFELEGFTSKRAGRYTFVYPASETELRELEGLLLDKGVPFRVEELTIEDLFLMGWEHD</sequence>
<dbReference type="InterPro" id="IPR050763">
    <property type="entry name" value="ABC_transporter_ATP-binding"/>
</dbReference>
<dbReference type="AlphaFoldDB" id="F8AIE5"/>
<dbReference type="GeneID" id="10838455"/>
<dbReference type="Gene3D" id="3.40.50.300">
    <property type="entry name" value="P-loop containing nucleotide triphosphate hydrolases"/>
    <property type="match status" value="1"/>
</dbReference>
<protein>
    <submittedName>
        <fullName evidence="6">Daunorubicin resistance ATP-binding protein drrA</fullName>
    </submittedName>
</protein>
<dbReference type="InterPro" id="IPR003593">
    <property type="entry name" value="AAA+_ATPase"/>
</dbReference>
<organism evidence="6 7">
    <name type="scientific">Pyrococcus yayanosii (strain CH1 / JCM 16557)</name>
    <dbReference type="NCBI Taxonomy" id="529709"/>
    <lineage>
        <taxon>Archaea</taxon>
        <taxon>Methanobacteriati</taxon>
        <taxon>Methanobacteriota</taxon>
        <taxon>Thermococci</taxon>
        <taxon>Thermococcales</taxon>
        <taxon>Thermococcaceae</taxon>
        <taxon>Pyrococcus</taxon>
    </lineage>
</organism>
<accession>F8AIE5</accession>
<dbReference type="SUPFAM" id="SSF52540">
    <property type="entry name" value="P-loop containing nucleoside triphosphate hydrolases"/>
    <property type="match status" value="1"/>
</dbReference>
<dbReference type="KEGG" id="pya:PYCH_18940"/>
<evidence type="ECO:0000313" key="7">
    <source>
        <dbReference type="Proteomes" id="UP000008386"/>
    </source>
</evidence>
<dbReference type="STRING" id="529709.PYCH_18940"/>
<dbReference type="RefSeq" id="WP_013906604.1">
    <property type="nucleotide sequence ID" value="NC_015680.1"/>
</dbReference>
<dbReference type="eggNOG" id="arCOG00194">
    <property type="taxonomic scope" value="Archaea"/>
</dbReference>
<dbReference type="EMBL" id="CP002779">
    <property type="protein sequence ID" value="AEH25549.1"/>
    <property type="molecule type" value="Genomic_DNA"/>
</dbReference>
<dbReference type="GO" id="GO:0005524">
    <property type="term" value="F:ATP binding"/>
    <property type="evidence" value="ECO:0007669"/>
    <property type="project" value="UniProtKB-KW"/>
</dbReference>
<dbReference type="PANTHER" id="PTHR42711:SF5">
    <property type="entry name" value="ABC TRANSPORTER ATP-BINDING PROTEIN NATA"/>
    <property type="match status" value="1"/>
</dbReference>
<dbReference type="HOGENOM" id="CLU_000604_1_2_2"/>
<keyword evidence="2" id="KW-0813">Transport</keyword>
<dbReference type="PANTHER" id="PTHR42711">
    <property type="entry name" value="ABC TRANSPORTER ATP-BINDING PROTEIN"/>
    <property type="match status" value="1"/>
</dbReference>
<dbReference type="Pfam" id="PF00005">
    <property type="entry name" value="ABC_tran"/>
    <property type="match status" value="1"/>
</dbReference>
<evidence type="ECO:0000256" key="3">
    <source>
        <dbReference type="ARBA" id="ARBA00022741"/>
    </source>
</evidence>
<dbReference type="InterPro" id="IPR003439">
    <property type="entry name" value="ABC_transporter-like_ATP-bd"/>
</dbReference>
<reference evidence="6 7" key="1">
    <citation type="journal article" date="2011" name="J. Bacteriol.">
        <title>Complete genome sequence of the obligate piezophilic hyperthermophilic archaeon Pyrococcus yayanosii CH1.</title>
        <authorList>
            <person name="Jun X."/>
            <person name="Lupeng L."/>
            <person name="Minjuan X."/>
            <person name="Oger P."/>
            <person name="Fengping W."/>
            <person name="Jebbar M."/>
            <person name="Xiang X."/>
        </authorList>
    </citation>
    <scope>NUCLEOTIDE SEQUENCE [LARGE SCALE GENOMIC DNA]</scope>
    <source>
        <strain evidence="7">CH1 / JCM 16557</strain>
    </source>
</reference>
<proteinExistence type="inferred from homology"/>
<evidence type="ECO:0000313" key="6">
    <source>
        <dbReference type="EMBL" id="AEH25549.1"/>
    </source>
</evidence>
<dbReference type="InterPro" id="IPR027417">
    <property type="entry name" value="P-loop_NTPase"/>
</dbReference>